<reference evidence="2 3" key="1">
    <citation type="submission" date="2020-04" db="EMBL/GenBank/DDBJ databases">
        <title>Sequencing and Assembly of C. fimi.</title>
        <authorList>
            <person name="Ramsey A.R."/>
        </authorList>
    </citation>
    <scope>NUCLEOTIDE SEQUENCE [LARGE SCALE GENOMIC DNA]</scope>
    <source>
        <strain evidence="2 3">SB</strain>
    </source>
</reference>
<proteinExistence type="predicted"/>
<dbReference type="RefSeq" id="WP_169324993.1">
    <property type="nucleotide sequence ID" value="NZ_JABCJJ010000014.1"/>
</dbReference>
<comment type="caution">
    <text evidence="2">The sequence shown here is derived from an EMBL/GenBank/DDBJ whole genome shotgun (WGS) entry which is preliminary data.</text>
</comment>
<gene>
    <name evidence="2" type="ORF">HIR71_10395</name>
</gene>
<dbReference type="Proteomes" id="UP000562124">
    <property type="component" value="Unassembled WGS sequence"/>
</dbReference>
<evidence type="ECO:0000313" key="3">
    <source>
        <dbReference type="Proteomes" id="UP000562124"/>
    </source>
</evidence>
<dbReference type="EMBL" id="JABCJJ010000014">
    <property type="protein sequence ID" value="NMR20622.1"/>
    <property type="molecule type" value="Genomic_DNA"/>
</dbReference>
<evidence type="ECO:0000313" key="2">
    <source>
        <dbReference type="EMBL" id="NMR20622.1"/>
    </source>
</evidence>
<keyword evidence="3" id="KW-1185">Reference proteome</keyword>
<organism evidence="2 3">
    <name type="scientific">Cellulomonas fimi</name>
    <dbReference type="NCBI Taxonomy" id="1708"/>
    <lineage>
        <taxon>Bacteria</taxon>
        <taxon>Bacillati</taxon>
        <taxon>Actinomycetota</taxon>
        <taxon>Actinomycetes</taxon>
        <taxon>Micrococcales</taxon>
        <taxon>Cellulomonadaceae</taxon>
        <taxon>Cellulomonas</taxon>
    </lineage>
</organism>
<feature type="domain" description="SAV-6107-like HEPN" evidence="1">
    <location>
        <begin position="28"/>
        <end position="122"/>
    </location>
</feature>
<sequence>MNPTAHAAPLPPTAVDLLRRADAELLAAQFSSEAGERFVHAHLAALRAAAAVLAVHPAPKSRRTPRTVWELLAGAAPELESWSLYFAAGAGLRQAVEAGRTDAVDAARAEELLCASEDFLHEARGLLVRGRRDASEPVDHRPGAAHGSVGRRQLLAVRAS</sequence>
<protein>
    <submittedName>
        <fullName evidence="2">Colicin transporter</fullName>
    </submittedName>
</protein>
<dbReference type="AlphaFoldDB" id="A0A7Y0LYL7"/>
<name>A0A7Y0LYL7_CELFI</name>
<dbReference type="Pfam" id="PF18726">
    <property type="entry name" value="HEPN_SAV_6107"/>
    <property type="match status" value="1"/>
</dbReference>
<accession>A0A7Y0LYL7</accession>
<evidence type="ECO:0000259" key="1">
    <source>
        <dbReference type="Pfam" id="PF18726"/>
    </source>
</evidence>
<dbReference type="InterPro" id="IPR040891">
    <property type="entry name" value="HEPN_SAV_6107"/>
</dbReference>